<dbReference type="PANTHER" id="PTHR31060:SF37">
    <property type="entry name" value="BTB DOMAIN-CONTAINING PROTEIN"/>
    <property type="match status" value="1"/>
</dbReference>
<reference evidence="1" key="1">
    <citation type="submission" date="2021-08" db="EMBL/GenBank/DDBJ databases">
        <title>WGS assembly of Ceratopteris richardii.</title>
        <authorList>
            <person name="Marchant D.B."/>
            <person name="Chen G."/>
            <person name="Jenkins J."/>
            <person name="Shu S."/>
            <person name="Leebens-Mack J."/>
            <person name="Grimwood J."/>
            <person name="Schmutz J."/>
            <person name="Soltis P."/>
            <person name="Soltis D."/>
            <person name="Chen Z.-H."/>
        </authorList>
    </citation>
    <scope>NUCLEOTIDE SEQUENCE</scope>
    <source>
        <strain evidence="1">Whitten #5841</strain>
        <tissue evidence="1">Leaf</tissue>
    </source>
</reference>
<dbReference type="Proteomes" id="UP000825935">
    <property type="component" value="Chromosome 18"/>
</dbReference>
<proteinExistence type="predicted"/>
<dbReference type="EMBL" id="CM035423">
    <property type="protein sequence ID" value="KAH7366499.1"/>
    <property type="molecule type" value="Genomic_DNA"/>
</dbReference>
<accession>A0A8T2SV23</accession>
<sequence length="483" mass="55142">MLQQSVQNRADGSSCLFESHVAATTEVNQDAPEEIVWLADKDKCDVVVYVKERPDSGPPCKKRIVDVKDVQGESSIPRTQIEKKYAQSFQIVRIYTISERLAKSPYFRVCLKEPWSRKAHDEDGSVVRLHLETLLASPQGYRKCIEFLCSSQPCTPYIFSSPLEALDIYLASDHVLFKECADACMDFLSAVPWSNEDAKIIHRTFSNSSIVPSKEVAARLGLSKEKPISNLKDTLWDIYESCFYSEFDDSYPPAQLFRLIESLLQVPSRNSPNMWSRKAISEFLCEATNDAIEAMKLSEKDERMLMNKSFLSWLRMAELLLEITDGKESVMSVASDEDLCESLLPALRAFTERTYVQRTESTTIWTTIRQFVKLLIEIFKRVATAKVILSASARTSLVKRWVPWLESIRLNERLCDADDMPVLKTYIKSIIDTLGMDDGELLSFLAHASMRNDYFLEGALKSWCFRLDQSLYQGLHVESCNLE</sequence>
<dbReference type="OrthoDB" id="1879647at2759"/>
<dbReference type="PANTHER" id="PTHR31060">
    <property type="entry name" value="OSJNBA0011J08.25 PROTEIN-RELATED"/>
    <property type="match status" value="1"/>
</dbReference>
<evidence type="ECO:0000313" key="1">
    <source>
        <dbReference type="EMBL" id="KAH7366499.1"/>
    </source>
</evidence>
<dbReference type="InterPro" id="IPR038920">
    <property type="entry name" value="At3g05675-like"/>
</dbReference>
<keyword evidence="2" id="KW-1185">Reference proteome</keyword>
<protein>
    <submittedName>
        <fullName evidence="1">Uncharacterized protein</fullName>
    </submittedName>
</protein>
<evidence type="ECO:0000313" key="2">
    <source>
        <dbReference type="Proteomes" id="UP000825935"/>
    </source>
</evidence>
<name>A0A8T2SV23_CERRI</name>
<dbReference type="AlphaFoldDB" id="A0A8T2SV23"/>
<gene>
    <name evidence="1" type="ORF">KP509_18G081300</name>
</gene>
<comment type="caution">
    <text evidence="1">The sequence shown here is derived from an EMBL/GenBank/DDBJ whole genome shotgun (WGS) entry which is preliminary data.</text>
</comment>
<organism evidence="1 2">
    <name type="scientific">Ceratopteris richardii</name>
    <name type="common">Triangle waterfern</name>
    <dbReference type="NCBI Taxonomy" id="49495"/>
    <lineage>
        <taxon>Eukaryota</taxon>
        <taxon>Viridiplantae</taxon>
        <taxon>Streptophyta</taxon>
        <taxon>Embryophyta</taxon>
        <taxon>Tracheophyta</taxon>
        <taxon>Polypodiopsida</taxon>
        <taxon>Polypodiidae</taxon>
        <taxon>Polypodiales</taxon>
        <taxon>Pteridineae</taxon>
        <taxon>Pteridaceae</taxon>
        <taxon>Parkerioideae</taxon>
        <taxon>Ceratopteris</taxon>
    </lineage>
</organism>